<dbReference type="PANTHER" id="PTHR42923:SF46">
    <property type="entry name" value="AMINE OXIDASE"/>
    <property type="match status" value="1"/>
</dbReference>
<comment type="caution">
    <text evidence="2">The sequence shown here is derived from an EMBL/GenBank/DDBJ whole genome shotgun (WGS) entry which is preliminary data.</text>
</comment>
<gene>
    <name evidence="2" type="ORF">ETD85_51415</name>
</gene>
<organism evidence="2 3">
    <name type="scientific">Nonomuraea zeae</name>
    <dbReference type="NCBI Taxonomy" id="1642303"/>
    <lineage>
        <taxon>Bacteria</taxon>
        <taxon>Bacillati</taxon>
        <taxon>Actinomycetota</taxon>
        <taxon>Actinomycetes</taxon>
        <taxon>Streptosporangiales</taxon>
        <taxon>Streptosporangiaceae</taxon>
        <taxon>Nonomuraea</taxon>
    </lineage>
</organism>
<dbReference type="PANTHER" id="PTHR42923">
    <property type="entry name" value="PROTOPORPHYRINOGEN OXIDASE"/>
    <property type="match status" value="1"/>
</dbReference>
<dbReference type="InterPro" id="IPR050464">
    <property type="entry name" value="Zeta_carotene_desat/Oxidored"/>
</dbReference>
<dbReference type="GO" id="GO:0016491">
    <property type="term" value="F:oxidoreductase activity"/>
    <property type="evidence" value="ECO:0007669"/>
    <property type="project" value="InterPro"/>
</dbReference>
<dbReference type="SUPFAM" id="SSF51905">
    <property type="entry name" value="FAD/NAD(P)-binding domain"/>
    <property type="match status" value="1"/>
</dbReference>
<dbReference type="InterPro" id="IPR006311">
    <property type="entry name" value="TAT_signal"/>
</dbReference>
<proteinExistence type="predicted"/>
<evidence type="ECO:0000313" key="3">
    <source>
        <dbReference type="Proteomes" id="UP000306628"/>
    </source>
</evidence>
<dbReference type="AlphaFoldDB" id="A0A5S4FK47"/>
<dbReference type="RefSeq" id="WP_138697156.1">
    <property type="nucleotide sequence ID" value="NZ_JBHSAZ010000089.1"/>
</dbReference>
<evidence type="ECO:0000313" key="2">
    <source>
        <dbReference type="EMBL" id="TMR21108.1"/>
    </source>
</evidence>
<dbReference type="InterPro" id="IPR036188">
    <property type="entry name" value="FAD/NAD-bd_sf"/>
</dbReference>
<dbReference type="Proteomes" id="UP000306628">
    <property type="component" value="Unassembled WGS sequence"/>
</dbReference>
<name>A0A5S4FK47_9ACTN</name>
<keyword evidence="3" id="KW-1185">Reference proteome</keyword>
<dbReference type="PROSITE" id="PS51318">
    <property type="entry name" value="TAT"/>
    <property type="match status" value="1"/>
</dbReference>
<dbReference type="OrthoDB" id="8845488at2"/>
<accession>A0A5S4FK47</accession>
<evidence type="ECO:0000259" key="1">
    <source>
        <dbReference type="Pfam" id="PF01593"/>
    </source>
</evidence>
<dbReference type="EMBL" id="VCKX01000304">
    <property type="protein sequence ID" value="TMR21108.1"/>
    <property type="molecule type" value="Genomic_DNA"/>
</dbReference>
<reference evidence="2 3" key="1">
    <citation type="submission" date="2019-05" db="EMBL/GenBank/DDBJ databases">
        <title>Draft genome sequence of Nonomuraea zeae DSM 100528.</title>
        <authorList>
            <person name="Saricaoglu S."/>
            <person name="Isik K."/>
        </authorList>
    </citation>
    <scope>NUCLEOTIDE SEQUENCE [LARGE SCALE GENOMIC DNA]</scope>
    <source>
        <strain evidence="2 3">DSM 100528</strain>
    </source>
</reference>
<dbReference type="Pfam" id="PF01593">
    <property type="entry name" value="Amino_oxidase"/>
    <property type="match status" value="1"/>
</dbReference>
<sequence length="567" mass="62060">MSEGTRRDFLKIAAVAAAATTGTLGAAASAPGRRVAVLGGGVAGLSAAHELIERGFDVTVYERKALGGKARSIQAPGGLPGEHGFRFFPGFYFDLTDTMRRTPFPGNAQGCWGNLTRATSYLLSRQGRPDLTAPFPFPLPPNPSIYSLGSLISTVISGLQTVYKLSLDEAGFFAQKIAVYATSSDERRLGQWDRVTWADYIRSDWFSDEYNKFFADGSIRNLAATKSKDASTHSIGLVEEATLWSILGLGNEPGGSVDRVLDGATSEMWLDPWIAYLRSRGVQFNVGWTVDGLVLQNGRISGAAAGPSRTISADWFVVAMPSERAAKLVTPALVAADPKLAGIARLRQDWMNGLMFYLKREVPLTPGHVNYVDSAWAVTSISQAQFWKRDFSTYGDGTVKDCLSTIISDWFTPGTFNGKPAKDCTPQEIAEEAWKEIKAHTPEITDDLLHSWFLDPAIANGTNDEPLFIQHPGSWSDRPESKTAIANLFLAGDWVRTPINVTTMEGANQGARQAVNALLDAAGSSEPRCTVHQLYRSPLFELDKAEDRVRYRLGLPNKWDIRDTRWP</sequence>
<protein>
    <submittedName>
        <fullName evidence="2">FAD-dependent oxidoreductase</fullName>
    </submittedName>
</protein>
<dbReference type="Gene3D" id="3.50.50.60">
    <property type="entry name" value="FAD/NAD(P)-binding domain"/>
    <property type="match status" value="1"/>
</dbReference>
<feature type="domain" description="Amine oxidase" evidence="1">
    <location>
        <begin position="42"/>
        <end position="519"/>
    </location>
</feature>
<dbReference type="InterPro" id="IPR002937">
    <property type="entry name" value="Amino_oxidase"/>
</dbReference>